<dbReference type="SUPFAM" id="SSF103506">
    <property type="entry name" value="Mitochondrial carrier"/>
    <property type="match status" value="1"/>
</dbReference>
<evidence type="ECO:0000313" key="16">
    <source>
        <dbReference type="Proteomes" id="UP000759131"/>
    </source>
</evidence>
<sequence length="338" mass="38323">MIGYNPVSGREPGVSWRNVTAGAVSGCCTRFVTQPFDVIKIRLQLQREPIHRKSLTSKYRTIPQTIRTIVAEEGLSCLWRAHLCAQLLSVVYGTIQFSTFELYTQLANRSPLVDSERYPEFARRYQPFVHFGCGSLSGLTATLVAHPIDVIRTRIIAQSEPKTYTSTRHAFRTIVRTEGYRALFRGLTPTLLQIAPLTGIQFTVYNLTNRVWDQFIERNKQKWMRLSEDGKSQSVKRLLHFEKTLICGAIAGFASKLTVYPLDLIKKRLQVEGFQKARQGFGAQTSYKGVIDCIVKIVRQESVLAFYKGLTPSLMKAAATTALNFSLYENVYKYLSSQ</sequence>
<keyword evidence="8 13" id="KW-0472">Membrane</keyword>
<dbReference type="EMBL" id="CAJPIZ010019318">
    <property type="protein sequence ID" value="CAG2116892.1"/>
    <property type="molecule type" value="Genomic_DNA"/>
</dbReference>
<dbReference type="GO" id="GO:0031966">
    <property type="term" value="C:mitochondrial membrane"/>
    <property type="evidence" value="ECO:0007669"/>
    <property type="project" value="UniProtKB-SubCell"/>
</dbReference>
<gene>
    <name evidence="15" type="ORF">OSB1V03_LOCUS16847</name>
</gene>
<dbReference type="PANTHER" id="PTHR24089">
    <property type="entry name" value="SOLUTE CARRIER FAMILY 25"/>
    <property type="match status" value="1"/>
</dbReference>
<evidence type="ECO:0000256" key="3">
    <source>
        <dbReference type="ARBA" id="ARBA00022448"/>
    </source>
</evidence>
<evidence type="ECO:0000256" key="4">
    <source>
        <dbReference type="ARBA" id="ARBA00022692"/>
    </source>
</evidence>
<dbReference type="Gene3D" id="1.50.40.10">
    <property type="entry name" value="Mitochondrial carrier domain"/>
    <property type="match status" value="1"/>
</dbReference>
<dbReference type="Proteomes" id="UP000759131">
    <property type="component" value="Unassembled WGS sequence"/>
</dbReference>
<dbReference type="InterPro" id="IPR018108">
    <property type="entry name" value="MCP_transmembrane"/>
</dbReference>
<evidence type="ECO:0000256" key="11">
    <source>
        <dbReference type="ARBA" id="ARBA00041879"/>
    </source>
</evidence>
<evidence type="ECO:0000256" key="5">
    <source>
        <dbReference type="ARBA" id="ARBA00022737"/>
    </source>
</evidence>
<accession>A0A7R9QA18</accession>
<dbReference type="AlphaFoldDB" id="A0A7R9QA18"/>
<name>A0A7R9QA18_9ACAR</name>
<evidence type="ECO:0000256" key="1">
    <source>
        <dbReference type="ARBA" id="ARBA00004225"/>
    </source>
</evidence>
<comment type="function">
    <text evidence="9">Mitochondrial transporter mediating uptake of thiamine diphosphate into mitochondria. It is not clear if the antiporter activity is affected by the membrane potential or by the proton electrochemical gradient.</text>
</comment>
<dbReference type="FunFam" id="1.50.40.10:FF:000011">
    <property type="entry name" value="Mitochondrial thiamine pyrophosphate carrier 1"/>
    <property type="match status" value="1"/>
</dbReference>
<evidence type="ECO:0000256" key="13">
    <source>
        <dbReference type="PROSITE-ProRule" id="PRU00282"/>
    </source>
</evidence>
<reference evidence="15" key="1">
    <citation type="submission" date="2020-11" db="EMBL/GenBank/DDBJ databases">
        <authorList>
            <person name="Tran Van P."/>
        </authorList>
    </citation>
    <scope>NUCLEOTIDE SEQUENCE</scope>
</reference>
<evidence type="ECO:0000256" key="2">
    <source>
        <dbReference type="ARBA" id="ARBA00006375"/>
    </source>
</evidence>
<organism evidence="15">
    <name type="scientific">Medioppia subpectinata</name>
    <dbReference type="NCBI Taxonomy" id="1979941"/>
    <lineage>
        <taxon>Eukaryota</taxon>
        <taxon>Metazoa</taxon>
        <taxon>Ecdysozoa</taxon>
        <taxon>Arthropoda</taxon>
        <taxon>Chelicerata</taxon>
        <taxon>Arachnida</taxon>
        <taxon>Acari</taxon>
        <taxon>Acariformes</taxon>
        <taxon>Sarcoptiformes</taxon>
        <taxon>Oribatida</taxon>
        <taxon>Brachypylina</taxon>
        <taxon>Oppioidea</taxon>
        <taxon>Oppiidae</taxon>
        <taxon>Medioppia</taxon>
    </lineage>
</organism>
<evidence type="ECO:0000313" key="15">
    <source>
        <dbReference type="EMBL" id="CAD7637083.1"/>
    </source>
</evidence>
<evidence type="ECO:0000256" key="6">
    <source>
        <dbReference type="ARBA" id="ARBA00022989"/>
    </source>
</evidence>
<dbReference type="InterPro" id="IPR023395">
    <property type="entry name" value="MCP_dom_sf"/>
</dbReference>
<keyword evidence="16" id="KW-1185">Reference proteome</keyword>
<evidence type="ECO:0000256" key="7">
    <source>
        <dbReference type="ARBA" id="ARBA00023128"/>
    </source>
</evidence>
<keyword evidence="5" id="KW-0677">Repeat</keyword>
<feature type="repeat" description="Solcar" evidence="13">
    <location>
        <begin position="239"/>
        <end position="334"/>
    </location>
</feature>
<evidence type="ECO:0000256" key="9">
    <source>
        <dbReference type="ARBA" id="ARBA00037549"/>
    </source>
</evidence>
<protein>
    <recommendedName>
        <fullName evidence="10">Mitochondrial thiamine pyrophosphate carrier</fullName>
    </recommendedName>
    <alternativeName>
        <fullName evidence="11">Solute carrier family 25 member 19</fullName>
    </alternativeName>
</protein>
<comment type="catalytic activity">
    <reaction evidence="12">
        <text>thiamine phosphate(out) + thiamine diphosphate(in) = thiamine phosphate(in) + thiamine diphosphate(out)</text>
        <dbReference type="Rhea" id="RHEA:73383"/>
        <dbReference type="ChEBI" id="CHEBI:37575"/>
        <dbReference type="ChEBI" id="CHEBI:58937"/>
    </reaction>
</comment>
<evidence type="ECO:0000256" key="10">
    <source>
        <dbReference type="ARBA" id="ARBA00040836"/>
    </source>
</evidence>
<evidence type="ECO:0000256" key="8">
    <source>
        <dbReference type="ARBA" id="ARBA00023136"/>
    </source>
</evidence>
<dbReference type="PROSITE" id="PS50920">
    <property type="entry name" value="SOLCAR"/>
    <property type="match status" value="3"/>
</dbReference>
<keyword evidence="6" id="KW-1133">Transmembrane helix</keyword>
<keyword evidence="3 14" id="KW-0813">Transport</keyword>
<dbReference type="OrthoDB" id="18574at2759"/>
<evidence type="ECO:0000256" key="14">
    <source>
        <dbReference type="RuleBase" id="RU000488"/>
    </source>
</evidence>
<dbReference type="GO" id="GO:0090422">
    <property type="term" value="F:thiamine pyrophosphate transmembrane transporter activity"/>
    <property type="evidence" value="ECO:0007669"/>
    <property type="project" value="UniProtKB-ARBA"/>
</dbReference>
<dbReference type="PRINTS" id="PR00926">
    <property type="entry name" value="MITOCARRIER"/>
</dbReference>
<evidence type="ECO:0000256" key="12">
    <source>
        <dbReference type="ARBA" id="ARBA00050799"/>
    </source>
</evidence>
<feature type="repeat" description="Solcar" evidence="13">
    <location>
        <begin position="125"/>
        <end position="211"/>
    </location>
</feature>
<keyword evidence="4 13" id="KW-0812">Transmembrane</keyword>
<comment type="similarity">
    <text evidence="2 14">Belongs to the mitochondrial carrier (TC 2.A.29) family.</text>
</comment>
<dbReference type="InterPro" id="IPR002067">
    <property type="entry name" value="MCP"/>
</dbReference>
<comment type="subcellular location">
    <subcellularLocation>
        <location evidence="1">Mitochondrion membrane</location>
        <topology evidence="1">Multi-pass membrane protein</topology>
    </subcellularLocation>
</comment>
<dbReference type="Pfam" id="PF00153">
    <property type="entry name" value="Mito_carr"/>
    <property type="match status" value="3"/>
</dbReference>
<feature type="repeat" description="Solcar" evidence="13">
    <location>
        <begin position="13"/>
        <end position="106"/>
    </location>
</feature>
<dbReference type="EMBL" id="OC873893">
    <property type="protein sequence ID" value="CAD7637083.1"/>
    <property type="molecule type" value="Genomic_DNA"/>
</dbReference>
<proteinExistence type="inferred from homology"/>
<keyword evidence="7" id="KW-0496">Mitochondrion</keyword>